<evidence type="ECO:0000313" key="1">
    <source>
        <dbReference type="EMBL" id="MEE6147940.1"/>
    </source>
</evidence>
<comment type="caution">
    <text evidence="1">The sequence shown here is derived from an EMBL/GenBank/DDBJ whole genome shotgun (WGS) entry which is preliminary data.</text>
</comment>
<proteinExistence type="predicted"/>
<keyword evidence="2" id="KW-1185">Reference proteome</keyword>
<dbReference type="Proteomes" id="UP001332931">
    <property type="component" value="Unassembled WGS sequence"/>
</dbReference>
<dbReference type="RefSeq" id="WP_330958705.1">
    <property type="nucleotide sequence ID" value="NZ_JAZGJQ010000010.1"/>
</dbReference>
<name>A0ABU7RBK8_9ACTN</name>
<protein>
    <submittedName>
        <fullName evidence="1">Uncharacterized protein</fullName>
    </submittedName>
</protein>
<organism evidence="1 2">
    <name type="scientific">Olsenella absiana</name>
    <dbReference type="NCBI Taxonomy" id="3115222"/>
    <lineage>
        <taxon>Bacteria</taxon>
        <taxon>Bacillati</taxon>
        <taxon>Actinomycetota</taxon>
        <taxon>Coriobacteriia</taxon>
        <taxon>Coriobacteriales</taxon>
        <taxon>Atopobiaceae</taxon>
        <taxon>Olsenella</taxon>
    </lineage>
</organism>
<evidence type="ECO:0000313" key="2">
    <source>
        <dbReference type="Proteomes" id="UP001332931"/>
    </source>
</evidence>
<sequence>MSLFRRILESIGDTDVGAVCSAEWQTVEGSHASGGVYVYDGKPLHDISSGQEFYAEVVTRPAKLRSTLTGTTWNTKRDGGVALAVDGRVFGATRTYEIPFRKLASAGGPVRVRMRRSGTYAKGIPTVEMLLPDSVAMSIAGDLGYLVPNEADVVILYIREWSGPRVGDNAARLPVTTRTVPTPAGSSAKPHIIVSAAGTDVADISARSTRYRTLSRHVGEPPLDAFCQRRESSDEQGAHYWRLVVIWGPSGR</sequence>
<gene>
    <name evidence="1" type="ORF">VXJ25_08105</name>
</gene>
<accession>A0ABU7RBK8</accession>
<reference evidence="1 2" key="1">
    <citation type="submission" date="2024-01" db="EMBL/GenBank/DDBJ databases">
        <title>Description of Olsenella sp. nov., isolated from pig feces.</title>
        <authorList>
            <person name="Chang Y.-H."/>
        </authorList>
    </citation>
    <scope>NUCLEOTIDE SEQUENCE [LARGE SCALE GENOMIC DNA]</scope>
    <source>
        <strain evidence="1 2">YH-ols2223</strain>
    </source>
</reference>
<dbReference type="EMBL" id="JAZGJQ010000010">
    <property type="protein sequence ID" value="MEE6147940.1"/>
    <property type="molecule type" value="Genomic_DNA"/>
</dbReference>